<proteinExistence type="inferred from homology"/>
<feature type="active site" description="O-(5'-phospho-DNA)-serine intermediate" evidence="5 6">
    <location>
        <position position="9"/>
    </location>
</feature>
<dbReference type="Pfam" id="PF00239">
    <property type="entry name" value="Resolvase"/>
    <property type="match status" value="1"/>
</dbReference>
<evidence type="ECO:0000313" key="8">
    <source>
        <dbReference type="EMBL" id="EFV00787.1"/>
    </source>
</evidence>
<evidence type="ECO:0000256" key="5">
    <source>
        <dbReference type="PIRSR" id="PIRSR606118-50"/>
    </source>
</evidence>
<dbReference type="InterPro" id="IPR006118">
    <property type="entry name" value="Recombinase_CS"/>
</dbReference>
<dbReference type="eggNOG" id="COG1961">
    <property type="taxonomic scope" value="Bacteria"/>
</dbReference>
<dbReference type="InterPro" id="IPR036162">
    <property type="entry name" value="Resolvase-like_N_sf"/>
</dbReference>
<protein>
    <submittedName>
        <fullName evidence="8">Resolvase, N-terminal domain protein</fullName>
    </submittedName>
</protein>
<dbReference type="PANTHER" id="PTHR30461">
    <property type="entry name" value="DNA-INVERTASE FROM LAMBDOID PROPHAGE"/>
    <property type="match status" value="1"/>
</dbReference>
<dbReference type="GO" id="GO:0003677">
    <property type="term" value="F:DNA binding"/>
    <property type="evidence" value="ECO:0007669"/>
    <property type="project" value="UniProtKB-KW"/>
</dbReference>
<dbReference type="PROSITE" id="PS51736">
    <property type="entry name" value="RECOMBINASES_3"/>
    <property type="match status" value="1"/>
</dbReference>
<dbReference type="Proteomes" id="UP000004754">
    <property type="component" value="Unassembled WGS sequence"/>
</dbReference>
<evidence type="ECO:0000256" key="4">
    <source>
        <dbReference type="ARBA" id="ARBA00023172"/>
    </source>
</evidence>
<dbReference type="HOGENOM" id="CLU_010686_5_1_9"/>
<dbReference type="GO" id="GO:0015074">
    <property type="term" value="P:DNA integration"/>
    <property type="evidence" value="ECO:0007669"/>
    <property type="project" value="UniProtKB-KW"/>
</dbReference>
<dbReference type="CDD" id="cd03768">
    <property type="entry name" value="SR_ResInv"/>
    <property type="match status" value="1"/>
</dbReference>
<evidence type="ECO:0000256" key="3">
    <source>
        <dbReference type="ARBA" id="ARBA00023125"/>
    </source>
</evidence>
<evidence type="ECO:0000259" key="7">
    <source>
        <dbReference type="PROSITE" id="PS51736"/>
    </source>
</evidence>
<keyword evidence="4" id="KW-0233">DNA recombination</keyword>
<keyword evidence="9" id="KW-1185">Reference proteome</keyword>
<keyword evidence="3" id="KW-0238">DNA-binding</keyword>
<comment type="caution">
    <text evidence="8">The sequence shown here is derived from an EMBL/GenBank/DDBJ whole genome shotgun (WGS) entry which is preliminary data.</text>
</comment>
<dbReference type="EMBL" id="AEQN01000027">
    <property type="protein sequence ID" value="EFV00787.1"/>
    <property type="molecule type" value="Genomic_DNA"/>
</dbReference>
<dbReference type="AlphaFoldDB" id="E6MJB0"/>
<dbReference type="SMART" id="SM00857">
    <property type="entry name" value="Resolvase"/>
    <property type="match status" value="1"/>
</dbReference>
<dbReference type="PROSITE" id="PS00397">
    <property type="entry name" value="RECOMBINASES_1"/>
    <property type="match status" value="1"/>
</dbReference>
<evidence type="ECO:0000256" key="6">
    <source>
        <dbReference type="PROSITE-ProRule" id="PRU10137"/>
    </source>
</evidence>
<dbReference type="InterPro" id="IPR050639">
    <property type="entry name" value="SSR_resolvase"/>
</dbReference>
<reference evidence="8 9" key="1">
    <citation type="submission" date="2010-12" db="EMBL/GenBank/DDBJ databases">
        <authorList>
            <person name="Muzny D."/>
            <person name="Qin X."/>
            <person name="Deng J."/>
            <person name="Jiang H."/>
            <person name="Liu Y."/>
            <person name="Qu J."/>
            <person name="Song X.-Z."/>
            <person name="Zhang L."/>
            <person name="Thornton R."/>
            <person name="Coyle M."/>
            <person name="Francisco L."/>
            <person name="Jackson L."/>
            <person name="Javaid M."/>
            <person name="Korchina V."/>
            <person name="Kovar C."/>
            <person name="Mata R."/>
            <person name="Mathew T."/>
            <person name="Ngo R."/>
            <person name="Nguyen L."/>
            <person name="Nguyen N."/>
            <person name="Okwuonu G."/>
            <person name="Ongeri F."/>
            <person name="Pham C."/>
            <person name="Simmons D."/>
            <person name="Wilczek-Boney K."/>
            <person name="Hale W."/>
            <person name="Jakkamsetti A."/>
            <person name="Pham P."/>
            <person name="Ruth R."/>
            <person name="San Lucas F."/>
            <person name="Warren J."/>
            <person name="Zhang J."/>
            <person name="Zhao Z."/>
            <person name="Zhou C."/>
            <person name="Zhu D."/>
            <person name="Lee S."/>
            <person name="Bess C."/>
            <person name="Blankenburg K."/>
            <person name="Forbes L."/>
            <person name="Fu Q."/>
            <person name="Gubbala S."/>
            <person name="Hirani K."/>
            <person name="Jayaseelan J.C."/>
            <person name="Lara F."/>
            <person name="Munidasa M."/>
            <person name="Palculict T."/>
            <person name="Patil S."/>
            <person name="Pu L.-L."/>
            <person name="Saada N."/>
            <person name="Tang L."/>
            <person name="Weissenberger G."/>
            <person name="Zhu Y."/>
            <person name="Hemphill L."/>
            <person name="Shang Y."/>
            <person name="Youmans B."/>
            <person name="Ayvaz T."/>
            <person name="Ross M."/>
            <person name="Santibanez J."/>
            <person name="Aqrawi P."/>
            <person name="Gross S."/>
            <person name="Joshi V."/>
            <person name="Fowler G."/>
            <person name="Nazareth L."/>
            <person name="Reid J."/>
            <person name="Worley K."/>
            <person name="Petrosino J."/>
            <person name="Highlander S."/>
            <person name="Gibbs R."/>
        </authorList>
    </citation>
    <scope>NUCLEOTIDE SEQUENCE [LARGE SCALE GENOMIC DNA]</scope>
    <source>
        <strain evidence="8 9">ATCC 23263</strain>
    </source>
</reference>
<gene>
    <name evidence="8" type="ORF">HMP0721_2095</name>
</gene>
<evidence type="ECO:0000256" key="2">
    <source>
        <dbReference type="ARBA" id="ARBA00022908"/>
    </source>
</evidence>
<dbReference type="STRING" id="887929.HMP0721_2095"/>
<evidence type="ECO:0000313" key="9">
    <source>
        <dbReference type="Proteomes" id="UP000004754"/>
    </source>
</evidence>
<dbReference type="SUPFAM" id="SSF53041">
    <property type="entry name" value="Resolvase-like"/>
    <property type="match status" value="1"/>
</dbReference>
<dbReference type="Gene3D" id="3.40.50.1390">
    <property type="entry name" value="Resolvase, N-terminal catalytic domain"/>
    <property type="match status" value="1"/>
</dbReference>
<organism evidence="8 9">
    <name type="scientific">Pseudoramibacter alactolyticus ATCC 23263</name>
    <dbReference type="NCBI Taxonomy" id="887929"/>
    <lineage>
        <taxon>Bacteria</taxon>
        <taxon>Bacillati</taxon>
        <taxon>Bacillota</taxon>
        <taxon>Clostridia</taxon>
        <taxon>Eubacteriales</taxon>
        <taxon>Eubacteriaceae</taxon>
        <taxon>Pseudoramibacter</taxon>
    </lineage>
</organism>
<accession>E6MJB0</accession>
<dbReference type="InterPro" id="IPR006119">
    <property type="entry name" value="Resolv_N"/>
</dbReference>
<dbReference type="GO" id="GO:0000150">
    <property type="term" value="F:DNA strand exchange activity"/>
    <property type="evidence" value="ECO:0007669"/>
    <property type="project" value="InterPro"/>
</dbReference>
<keyword evidence="2" id="KW-0229">DNA integration</keyword>
<sequence>MKYGYVRVSSREQNIDRQMTAMKEQGIAKEKIFVDRATGKNFNRKGYKRMMRKVKPGDEIFIKSIDRLGRNYDEIITQWKIITKDKAVHIVVIDFPLLDTRKHVNGLTGTFIADLVLQVMSYVAQIERETRIKDSWRESGRPGNAACGSEEDPLQSRIILMKLQRFGRMGR</sequence>
<evidence type="ECO:0000256" key="1">
    <source>
        <dbReference type="ARBA" id="ARBA00009913"/>
    </source>
</evidence>
<name>E6MJB0_9FIRM</name>
<comment type="similarity">
    <text evidence="1">Belongs to the site-specific recombinase resolvase family.</text>
</comment>
<dbReference type="PANTHER" id="PTHR30461:SF26">
    <property type="entry name" value="RESOLVASE HOMOLOG YNEB"/>
    <property type="match status" value="1"/>
</dbReference>
<feature type="domain" description="Resolvase/invertase-type recombinase catalytic" evidence="7">
    <location>
        <begin position="1"/>
        <end position="148"/>
    </location>
</feature>